<evidence type="ECO:0000256" key="1">
    <source>
        <dbReference type="SAM" id="Phobius"/>
    </source>
</evidence>
<sequence length="157" mass="17388">MINAAIRTPKLTLAIALLLLAALAGTMTYTGFLVVGVLAAHLDTSRFLAGLLLAALFARFPWISKGKLRIVGLLPKPVRRPILAGILALCLLNFVWLGDSVSAIFTGFTLAFLLGYPWLRRVMFDRIVASVSRFTGQRPFNRNDDRVIEGEFREKKD</sequence>
<evidence type="ECO:0000313" key="2">
    <source>
        <dbReference type="EMBL" id="BDT57239.1"/>
    </source>
</evidence>
<keyword evidence="3" id="KW-1185">Reference proteome</keyword>
<dbReference type="EMBL" id="AP026966">
    <property type="protein sequence ID" value="BDT57239.1"/>
    <property type="molecule type" value="Genomic_DNA"/>
</dbReference>
<organism evidence="2 3">
    <name type="scientific">Massilia varians</name>
    <dbReference type="NCBI Taxonomy" id="457921"/>
    <lineage>
        <taxon>Bacteria</taxon>
        <taxon>Pseudomonadati</taxon>
        <taxon>Pseudomonadota</taxon>
        <taxon>Betaproteobacteria</taxon>
        <taxon>Burkholderiales</taxon>
        <taxon>Oxalobacteraceae</taxon>
        <taxon>Telluria group</taxon>
        <taxon>Massilia</taxon>
    </lineage>
</organism>
<keyword evidence="1" id="KW-0812">Transmembrane</keyword>
<dbReference type="RefSeq" id="WP_281912431.1">
    <property type="nucleotide sequence ID" value="NZ_AP026966.1"/>
</dbReference>
<keyword evidence="1" id="KW-0472">Membrane</keyword>
<dbReference type="Proteomes" id="UP001163336">
    <property type="component" value="Chromosome"/>
</dbReference>
<gene>
    <name evidence="2" type="ORF">MasN3_07330</name>
</gene>
<feature type="transmembrane region" description="Helical" evidence="1">
    <location>
        <begin position="34"/>
        <end position="57"/>
    </location>
</feature>
<protein>
    <recommendedName>
        <fullName evidence="4">Transmembrane protein</fullName>
    </recommendedName>
</protein>
<reference evidence="2" key="1">
    <citation type="submission" date="2022-11" db="EMBL/GenBank/DDBJ databases">
        <title>Isolation and characterization of PLA-degrading bacterium Massilia sp. from Antarctic soil.</title>
        <authorList>
            <person name="Sato K."/>
            <person name="Gomez-Fuentes C."/>
            <person name="Ahmad S.A."/>
            <person name="Zulkharnain A."/>
        </authorList>
    </citation>
    <scope>NUCLEOTIDE SEQUENCE</scope>
    <source>
        <strain evidence="2">N-3</strain>
    </source>
</reference>
<feature type="transmembrane region" description="Helical" evidence="1">
    <location>
        <begin position="102"/>
        <end position="119"/>
    </location>
</feature>
<feature type="transmembrane region" description="Helical" evidence="1">
    <location>
        <begin position="78"/>
        <end position="96"/>
    </location>
</feature>
<name>A0ABM8C281_9BURK</name>
<keyword evidence="1" id="KW-1133">Transmembrane helix</keyword>
<evidence type="ECO:0000313" key="3">
    <source>
        <dbReference type="Proteomes" id="UP001163336"/>
    </source>
</evidence>
<proteinExistence type="predicted"/>
<accession>A0ABM8C281</accession>
<evidence type="ECO:0008006" key="4">
    <source>
        <dbReference type="Google" id="ProtNLM"/>
    </source>
</evidence>